<dbReference type="Gene3D" id="1.10.10.10">
    <property type="entry name" value="Winged helix-like DNA-binding domain superfamily/Winged helix DNA-binding domain"/>
    <property type="match status" value="1"/>
</dbReference>
<dbReference type="EMBL" id="VLLN01000020">
    <property type="protein sequence ID" value="TWJ17570.1"/>
    <property type="molecule type" value="Genomic_DNA"/>
</dbReference>
<evidence type="ECO:0000256" key="6">
    <source>
        <dbReference type="PROSITE-ProRule" id="PRU00169"/>
    </source>
</evidence>
<accession>A0A562VI75</accession>
<gene>
    <name evidence="10" type="ORF">JN12_02965</name>
</gene>
<keyword evidence="3" id="KW-0805">Transcription regulation</keyword>
<evidence type="ECO:0000259" key="8">
    <source>
        <dbReference type="PROSITE" id="PS50110"/>
    </source>
</evidence>
<dbReference type="PANTHER" id="PTHR48111">
    <property type="entry name" value="REGULATOR OF RPOS"/>
    <property type="match status" value="1"/>
</dbReference>
<name>A0A562VI75_9BACT</name>
<evidence type="ECO:0000313" key="10">
    <source>
        <dbReference type="EMBL" id="TWJ17570.1"/>
    </source>
</evidence>
<feature type="modified residue" description="4-aspartylphosphate" evidence="6">
    <location>
        <position position="51"/>
    </location>
</feature>
<feature type="DNA-binding region" description="OmpR/PhoB-type" evidence="7">
    <location>
        <begin position="124"/>
        <end position="224"/>
    </location>
</feature>
<evidence type="ECO:0000256" key="7">
    <source>
        <dbReference type="PROSITE-ProRule" id="PRU01091"/>
    </source>
</evidence>
<reference evidence="10 11" key="1">
    <citation type="submission" date="2019-07" db="EMBL/GenBank/DDBJ databases">
        <title>Genomic Encyclopedia of Archaeal and Bacterial Type Strains, Phase II (KMG-II): from individual species to whole genera.</title>
        <authorList>
            <person name="Goeker M."/>
        </authorList>
    </citation>
    <scope>NUCLEOTIDE SEQUENCE [LARGE SCALE GENOMIC DNA]</scope>
    <source>
        <strain evidence="10 11">ATCC BAA-1139</strain>
    </source>
</reference>
<dbReference type="InterPro" id="IPR001789">
    <property type="entry name" value="Sig_transdc_resp-reg_receiver"/>
</dbReference>
<dbReference type="OrthoDB" id="9793321at2"/>
<dbReference type="InterPro" id="IPR036388">
    <property type="entry name" value="WH-like_DNA-bd_sf"/>
</dbReference>
<keyword evidence="11" id="KW-1185">Reference proteome</keyword>
<dbReference type="PROSITE" id="PS50110">
    <property type="entry name" value="RESPONSE_REGULATORY"/>
    <property type="match status" value="1"/>
</dbReference>
<dbReference type="InterPro" id="IPR039420">
    <property type="entry name" value="WalR-like"/>
</dbReference>
<evidence type="ECO:0000256" key="2">
    <source>
        <dbReference type="ARBA" id="ARBA00023012"/>
    </source>
</evidence>
<evidence type="ECO:0000256" key="3">
    <source>
        <dbReference type="ARBA" id="ARBA00023015"/>
    </source>
</evidence>
<dbReference type="AlphaFoldDB" id="A0A562VI75"/>
<proteinExistence type="predicted"/>
<evidence type="ECO:0000259" key="9">
    <source>
        <dbReference type="PROSITE" id="PS51755"/>
    </source>
</evidence>
<dbReference type="GO" id="GO:0032993">
    <property type="term" value="C:protein-DNA complex"/>
    <property type="evidence" value="ECO:0007669"/>
    <property type="project" value="TreeGrafter"/>
</dbReference>
<dbReference type="GO" id="GO:0000976">
    <property type="term" value="F:transcription cis-regulatory region binding"/>
    <property type="evidence" value="ECO:0007669"/>
    <property type="project" value="TreeGrafter"/>
</dbReference>
<organism evidence="10 11">
    <name type="scientific">Geobacter argillaceus</name>
    <dbReference type="NCBI Taxonomy" id="345631"/>
    <lineage>
        <taxon>Bacteria</taxon>
        <taxon>Pseudomonadati</taxon>
        <taxon>Thermodesulfobacteriota</taxon>
        <taxon>Desulfuromonadia</taxon>
        <taxon>Geobacterales</taxon>
        <taxon>Geobacteraceae</taxon>
        <taxon>Geobacter</taxon>
    </lineage>
</organism>
<sequence length="227" mass="25927">MHILVIEDEKKVAEALRKGLEAESYLVTLAHTGEDGFFQLNAGIFDLVLLDLMLPGRDGIEILATLRKRGIETPVLILTARDTVEDRVLGLDSGADDYLVKPFAFPELLARIRLILRRGRKEQLLRLVLADLEMDLVTRKVTRGSEQIELTVREFELLEYLLRNQGSIVSREMLSRDVWQVKDRSTPLDNVIDVHIARLRRKVDGPFDNKLLKTVRGLGFVMKEERA</sequence>
<dbReference type="PANTHER" id="PTHR48111:SF22">
    <property type="entry name" value="REGULATOR OF RPOS"/>
    <property type="match status" value="1"/>
</dbReference>
<dbReference type="Proteomes" id="UP000319449">
    <property type="component" value="Unassembled WGS sequence"/>
</dbReference>
<dbReference type="GO" id="GO:0000156">
    <property type="term" value="F:phosphorelay response regulator activity"/>
    <property type="evidence" value="ECO:0007669"/>
    <property type="project" value="TreeGrafter"/>
</dbReference>
<dbReference type="InterPro" id="IPR001867">
    <property type="entry name" value="OmpR/PhoB-type_DNA-bd"/>
</dbReference>
<keyword evidence="4 7" id="KW-0238">DNA-binding</keyword>
<dbReference type="SUPFAM" id="SSF52172">
    <property type="entry name" value="CheY-like"/>
    <property type="match status" value="1"/>
</dbReference>
<dbReference type="InterPro" id="IPR011006">
    <property type="entry name" value="CheY-like_superfamily"/>
</dbReference>
<evidence type="ECO:0000256" key="5">
    <source>
        <dbReference type="ARBA" id="ARBA00023163"/>
    </source>
</evidence>
<dbReference type="Pfam" id="PF00486">
    <property type="entry name" value="Trans_reg_C"/>
    <property type="match status" value="1"/>
</dbReference>
<dbReference type="GO" id="GO:0005829">
    <property type="term" value="C:cytosol"/>
    <property type="evidence" value="ECO:0007669"/>
    <property type="project" value="TreeGrafter"/>
</dbReference>
<dbReference type="Gene3D" id="3.40.50.2300">
    <property type="match status" value="1"/>
</dbReference>
<protein>
    <submittedName>
        <fullName evidence="10">DNA-binding response OmpR family regulator</fullName>
    </submittedName>
</protein>
<dbReference type="FunFam" id="1.10.10.10:FF:000005">
    <property type="entry name" value="Two-component system response regulator"/>
    <property type="match status" value="1"/>
</dbReference>
<dbReference type="PROSITE" id="PS51755">
    <property type="entry name" value="OMPR_PHOB"/>
    <property type="match status" value="1"/>
</dbReference>
<dbReference type="GO" id="GO:0006355">
    <property type="term" value="P:regulation of DNA-templated transcription"/>
    <property type="evidence" value="ECO:0007669"/>
    <property type="project" value="InterPro"/>
</dbReference>
<evidence type="ECO:0000256" key="1">
    <source>
        <dbReference type="ARBA" id="ARBA00022553"/>
    </source>
</evidence>
<dbReference type="Gene3D" id="6.10.250.690">
    <property type="match status" value="1"/>
</dbReference>
<keyword evidence="1 6" id="KW-0597">Phosphoprotein</keyword>
<keyword evidence="2" id="KW-0902">Two-component regulatory system</keyword>
<comment type="caution">
    <text evidence="10">The sequence shown here is derived from an EMBL/GenBank/DDBJ whole genome shotgun (WGS) entry which is preliminary data.</text>
</comment>
<dbReference type="SMART" id="SM00862">
    <property type="entry name" value="Trans_reg_C"/>
    <property type="match status" value="1"/>
</dbReference>
<evidence type="ECO:0000313" key="11">
    <source>
        <dbReference type="Proteomes" id="UP000319449"/>
    </source>
</evidence>
<dbReference type="CDD" id="cd00383">
    <property type="entry name" value="trans_reg_C"/>
    <property type="match status" value="1"/>
</dbReference>
<feature type="domain" description="OmpR/PhoB-type" evidence="9">
    <location>
        <begin position="124"/>
        <end position="224"/>
    </location>
</feature>
<evidence type="ECO:0000256" key="4">
    <source>
        <dbReference type="ARBA" id="ARBA00023125"/>
    </source>
</evidence>
<dbReference type="CDD" id="cd19935">
    <property type="entry name" value="REC_OmpR_CusR-like"/>
    <property type="match status" value="1"/>
</dbReference>
<dbReference type="SMART" id="SM00448">
    <property type="entry name" value="REC"/>
    <property type="match status" value="1"/>
</dbReference>
<feature type="domain" description="Response regulatory" evidence="8">
    <location>
        <begin position="2"/>
        <end position="116"/>
    </location>
</feature>
<dbReference type="Pfam" id="PF00072">
    <property type="entry name" value="Response_reg"/>
    <property type="match status" value="1"/>
</dbReference>
<keyword evidence="5" id="KW-0804">Transcription</keyword>
<dbReference type="RefSeq" id="WP_145024123.1">
    <property type="nucleotide sequence ID" value="NZ_VLLN01000020.1"/>
</dbReference>